<dbReference type="PATRIC" id="fig|1604020.3.peg.289"/>
<comment type="subcellular location">
    <subcellularLocation>
        <location evidence="1">Membrane</location>
        <topology evidence="1">Single-pass membrane protein</topology>
    </subcellularLocation>
</comment>
<dbReference type="InterPro" id="IPR010284">
    <property type="entry name" value="PSII_Ycf12_core-subunit"/>
</dbReference>
<keyword evidence="4 7" id="KW-1133">Transmembrane helix</keyword>
<evidence type="ECO:0000256" key="6">
    <source>
        <dbReference type="ARBA" id="ARBA00023276"/>
    </source>
</evidence>
<comment type="caution">
    <text evidence="8">The sequence shown here is derived from an EMBL/GenBank/DDBJ whole genome shotgun (WGS) entry which is preliminary data.</text>
</comment>
<keyword evidence="2" id="KW-0602">Photosynthesis</keyword>
<keyword evidence="6" id="KW-0604">Photosystem II</keyword>
<keyword evidence="3 7" id="KW-0812">Transmembrane</keyword>
<name>A0A0G2HN42_9SYNE</name>
<evidence type="ECO:0000256" key="4">
    <source>
        <dbReference type="ARBA" id="ARBA00022989"/>
    </source>
</evidence>
<evidence type="ECO:0000313" key="9">
    <source>
        <dbReference type="Proteomes" id="UP000035067"/>
    </source>
</evidence>
<organism evidence="8 9">
    <name type="scientific">Candidatus Synechococcus spongiarum SP3</name>
    <dbReference type="NCBI Taxonomy" id="1604020"/>
    <lineage>
        <taxon>Bacteria</taxon>
        <taxon>Bacillati</taxon>
        <taxon>Cyanobacteriota</taxon>
        <taxon>Cyanophyceae</taxon>
        <taxon>Synechococcales</taxon>
        <taxon>Synechococcaceae</taxon>
        <taxon>Synechococcus</taxon>
    </lineage>
</organism>
<dbReference type="Pfam" id="PF05969">
    <property type="entry name" value="PSII_Ycf12"/>
    <property type="match status" value="1"/>
</dbReference>
<gene>
    <name evidence="8" type="ORF">TE42_00440</name>
</gene>
<evidence type="ECO:0000256" key="5">
    <source>
        <dbReference type="ARBA" id="ARBA00023136"/>
    </source>
</evidence>
<dbReference type="GO" id="GO:0009523">
    <property type="term" value="C:photosystem II"/>
    <property type="evidence" value="ECO:0007669"/>
    <property type="project" value="UniProtKB-KW"/>
</dbReference>
<accession>A0A0G2HN42</accession>
<dbReference type="GO" id="GO:0015979">
    <property type="term" value="P:photosynthesis"/>
    <property type="evidence" value="ECO:0007669"/>
    <property type="project" value="UniProtKB-KW"/>
</dbReference>
<dbReference type="EMBL" id="JXQG01000001">
    <property type="protein sequence ID" value="KKZ13473.1"/>
    <property type="molecule type" value="Genomic_DNA"/>
</dbReference>
<feature type="transmembrane region" description="Helical" evidence="7">
    <location>
        <begin position="6"/>
        <end position="30"/>
    </location>
</feature>
<proteinExistence type="predicted"/>
<protein>
    <submittedName>
        <fullName evidence="8">Photosystem II protein</fullName>
    </submittedName>
</protein>
<dbReference type="NCBIfam" id="NF010239">
    <property type="entry name" value="PRK13686.1"/>
    <property type="match status" value="1"/>
</dbReference>
<evidence type="ECO:0000256" key="2">
    <source>
        <dbReference type="ARBA" id="ARBA00022531"/>
    </source>
</evidence>
<evidence type="ECO:0000256" key="7">
    <source>
        <dbReference type="SAM" id="Phobius"/>
    </source>
</evidence>
<evidence type="ECO:0000256" key="3">
    <source>
        <dbReference type="ARBA" id="ARBA00022692"/>
    </source>
</evidence>
<reference evidence="8 9" key="1">
    <citation type="submission" date="2015-01" db="EMBL/GenBank/DDBJ databases">
        <title>Lifestyle Evolution in Cyanobacterial Symbionts of Sponges.</title>
        <authorList>
            <person name="Burgsdorf I."/>
            <person name="Slaby B.M."/>
            <person name="Handley K.M."/>
            <person name="Haber M."/>
            <person name="Blom J."/>
            <person name="Marshall C.W."/>
            <person name="Gilbert J.A."/>
            <person name="Hentschel U."/>
            <person name="Steindler L."/>
        </authorList>
    </citation>
    <scope>NUCLEOTIDE SEQUENCE [LARGE SCALE GENOMIC DNA]</scope>
    <source>
        <strain evidence="8">SP3</strain>
    </source>
</reference>
<keyword evidence="5 7" id="KW-0472">Membrane</keyword>
<sequence length="35" mass="3595">MGIDFGLIAGFASLGLIFIAGPAVVFIIFARRGAL</sequence>
<evidence type="ECO:0000256" key="1">
    <source>
        <dbReference type="ARBA" id="ARBA00004167"/>
    </source>
</evidence>
<dbReference type="AlphaFoldDB" id="A0A0G2HN42"/>
<evidence type="ECO:0000313" key="8">
    <source>
        <dbReference type="EMBL" id="KKZ13473.1"/>
    </source>
</evidence>
<dbReference type="Proteomes" id="UP000035067">
    <property type="component" value="Unassembled WGS sequence"/>
</dbReference>